<keyword evidence="3" id="KW-0285">Flavoprotein</keyword>
<dbReference type="GO" id="GO:0019646">
    <property type="term" value="P:aerobic electron transport chain"/>
    <property type="evidence" value="ECO:0007669"/>
    <property type="project" value="TreeGrafter"/>
</dbReference>
<reference evidence="7 8" key="1">
    <citation type="journal article" date="2016" name="Int. J. Syst. Evol. Microbiol.">
        <title>Chitinibacter fontanus sp. nov., isolated from a spring.</title>
        <authorList>
            <person name="Sheu S.Y."/>
            <person name="Li Y.S."/>
            <person name="Young C.C."/>
            <person name="Chen W.M."/>
        </authorList>
    </citation>
    <scope>NUCLEOTIDE SEQUENCE [LARGE SCALE GENOMIC DNA]</scope>
    <source>
        <strain evidence="7 8">STM-7</strain>
    </source>
</reference>
<protein>
    <submittedName>
        <fullName evidence="7">NAD(P)/FAD-dependent oxidoreductase</fullName>
    </submittedName>
</protein>
<dbReference type="PRINTS" id="PR00368">
    <property type="entry name" value="FADPNR"/>
</dbReference>
<dbReference type="EMBL" id="CP058952">
    <property type="protein sequence ID" value="QLI81871.1"/>
    <property type="molecule type" value="Genomic_DNA"/>
</dbReference>
<evidence type="ECO:0000313" key="7">
    <source>
        <dbReference type="EMBL" id="QLI81871.1"/>
    </source>
</evidence>
<evidence type="ECO:0000256" key="1">
    <source>
        <dbReference type="ARBA" id="ARBA00001974"/>
    </source>
</evidence>
<dbReference type="Proteomes" id="UP000510822">
    <property type="component" value="Chromosome"/>
</dbReference>
<dbReference type="KEGG" id="cfon:HZU75_10150"/>
<dbReference type="InterPro" id="IPR036188">
    <property type="entry name" value="FAD/NAD-bd_sf"/>
</dbReference>
<dbReference type="InterPro" id="IPR023753">
    <property type="entry name" value="FAD/NAD-binding_dom"/>
</dbReference>
<feature type="domain" description="FAD/NAD(P)-binding" evidence="6">
    <location>
        <begin position="8"/>
        <end position="332"/>
    </location>
</feature>
<dbReference type="InterPro" id="IPR051169">
    <property type="entry name" value="NADH-Q_oxidoreductase"/>
</dbReference>
<dbReference type="GO" id="GO:0003955">
    <property type="term" value="F:NAD(P)H dehydrogenase (quinone) activity"/>
    <property type="evidence" value="ECO:0007669"/>
    <property type="project" value="TreeGrafter"/>
</dbReference>
<dbReference type="PANTHER" id="PTHR42913">
    <property type="entry name" value="APOPTOSIS-INDUCING FACTOR 1"/>
    <property type="match status" value="1"/>
</dbReference>
<dbReference type="PRINTS" id="PR00411">
    <property type="entry name" value="PNDRDTASEI"/>
</dbReference>
<gene>
    <name evidence="7" type="ORF">HZU75_10150</name>
</gene>
<comment type="cofactor">
    <cofactor evidence="1">
        <name>FAD</name>
        <dbReference type="ChEBI" id="CHEBI:57692"/>
    </cofactor>
</comment>
<dbReference type="Gene3D" id="3.50.50.100">
    <property type="match status" value="1"/>
</dbReference>
<dbReference type="AlphaFoldDB" id="A0A7D5VA20"/>
<dbReference type="SUPFAM" id="SSF51905">
    <property type="entry name" value="FAD/NAD(P)-binding domain"/>
    <property type="match status" value="2"/>
</dbReference>
<evidence type="ECO:0000256" key="2">
    <source>
        <dbReference type="ARBA" id="ARBA00005272"/>
    </source>
</evidence>
<dbReference type="PANTHER" id="PTHR42913:SF3">
    <property type="entry name" value="64 KDA MITOCHONDRIAL NADH DEHYDROGENASE (EUROFUNG)"/>
    <property type="match status" value="1"/>
</dbReference>
<accession>A0A7D5VA20</accession>
<organism evidence="7 8">
    <name type="scientific">Chitinibacter fontanus</name>
    <dbReference type="NCBI Taxonomy" id="1737446"/>
    <lineage>
        <taxon>Bacteria</taxon>
        <taxon>Pseudomonadati</taxon>
        <taxon>Pseudomonadota</taxon>
        <taxon>Betaproteobacteria</taxon>
        <taxon>Neisseriales</taxon>
        <taxon>Chitinibacteraceae</taxon>
        <taxon>Chitinibacter</taxon>
    </lineage>
</organism>
<keyword evidence="4" id="KW-0274">FAD</keyword>
<sequence>MPSPSLPRIVIVGGGAGGLELATKLGRELGGKKRAQIILVDGSPTHIWKPLLHEVATGALNTGEDEVNYFGHAYRNGYQFEFGWMQGVDRARKTITLAAVRDAQGEILTGEREIAYDTLVLALGAIANDFGTPGAQAHCMFLNTPTDAEKLRRKILDLSFAVGATGHGASKLTIGIVGGGATGVELAAEIDHTIREMHNYGANLSPAQLEITIIEGAPRILSGAPESLSQYATEALAQRGIMVACNSRVAAVTETGFQLGDGQQLDAMIRVWAAGVKAADWLSTLGLATNRNNQIEVTTCLQTQTDPSVFAIGDCAAAPNGEGGPQLAATAQVAHQQASWLADALIKKLNGREITPFVFKPQGMMVSLGKHTAVGSLAAIVGPQRNYYVEGRGAKLIYASLYRLHQAAVHGWVLAGLLWIGDKLRRVARPTLKLH</sequence>
<evidence type="ECO:0000259" key="6">
    <source>
        <dbReference type="Pfam" id="PF07992"/>
    </source>
</evidence>
<keyword evidence="5" id="KW-0560">Oxidoreductase</keyword>
<evidence type="ECO:0000313" key="8">
    <source>
        <dbReference type="Proteomes" id="UP000510822"/>
    </source>
</evidence>
<evidence type="ECO:0000256" key="3">
    <source>
        <dbReference type="ARBA" id="ARBA00022630"/>
    </source>
</evidence>
<evidence type="ECO:0000256" key="4">
    <source>
        <dbReference type="ARBA" id="ARBA00022827"/>
    </source>
</evidence>
<name>A0A7D5VA20_9NEIS</name>
<dbReference type="RefSeq" id="WP_180305978.1">
    <property type="nucleotide sequence ID" value="NZ_CP058952.1"/>
</dbReference>
<dbReference type="Pfam" id="PF07992">
    <property type="entry name" value="Pyr_redox_2"/>
    <property type="match status" value="1"/>
</dbReference>
<comment type="similarity">
    <text evidence="2">Belongs to the NADH dehydrogenase family.</text>
</comment>
<keyword evidence="8" id="KW-1185">Reference proteome</keyword>
<evidence type="ECO:0000256" key="5">
    <source>
        <dbReference type="ARBA" id="ARBA00023002"/>
    </source>
</evidence>
<proteinExistence type="inferred from homology"/>